<dbReference type="PANTHER" id="PTHR31963:SF16">
    <property type="entry name" value="OS06G0635200 PROTEIN"/>
    <property type="match status" value="1"/>
</dbReference>
<proteinExistence type="predicted"/>
<feature type="transmembrane region" description="Helical" evidence="2">
    <location>
        <begin position="130"/>
        <end position="151"/>
    </location>
</feature>
<feature type="region of interest" description="Disordered" evidence="1">
    <location>
        <begin position="19"/>
        <end position="38"/>
    </location>
</feature>
<dbReference type="STRING" id="337451.A0A3S3LU11"/>
<dbReference type="EMBL" id="QPKB01000001">
    <property type="protein sequence ID" value="RWR71827.1"/>
    <property type="molecule type" value="Genomic_DNA"/>
</dbReference>
<name>A0A3S3LU11_9MAGN</name>
<feature type="transmembrane region" description="Helical" evidence="2">
    <location>
        <begin position="451"/>
        <end position="469"/>
    </location>
</feature>
<feature type="transmembrane region" description="Helical" evidence="2">
    <location>
        <begin position="294"/>
        <end position="316"/>
    </location>
</feature>
<gene>
    <name evidence="3" type="ORF">CKAN_00001100</name>
</gene>
<evidence type="ECO:0000256" key="1">
    <source>
        <dbReference type="SAM" id="MobiDB-lite"/>
    </source>
</evidence>
<evidence type="ECO:0000256" key="2">
    <source>
        <dbReference type="SAM" id="Phobius"/>
    </source>
</evidence>
<feature type="transmembrane region" description="Helical" evidence="2">
    <location>
        <begin position="328"/>
        <end position="346"/>
    </location>
</feature>
<sequence length="475" mass="54394">MAKMPSCPEPSTNIFHQGMALEEEEEEEGGGGGGLDQQQQLLLNNNNDNENIRRNRKSSAFLYRSKSHAADELRSFRSWMRWMCVDQSTAWHTFLSWAMFVALAVGVPVLSHFSLSCPTCDARHQRPYDMVVQLSLTVIATLSFCCLSRFIKKYGLRRFLFLDKLCHESENVRQGYTDQLNRSFKILSYFVLPCFIAESTHKIWWYCSGGSRIPFLENVYVSNAIACILELCSWLYRTSIFFLVCVLFRLICHLQILRLQDFTQVIFREESDVAMVLKEHLRIRRQLKVISHRFRAFIMSTLIFVTASQFAALLIMTRSHAEANIFKAGELALCSMGLVTGLFICLRSATKITHKAQAITNHAAKWHVCATIDSYDTTDCETPMQITSCPQVFPIYMDSEEEAIDGDDVDDTKFVPPQTRTISFEKRQALVTYFENSRAGITVFGFMLDRTWLHTIFGIELSLVLWLLGKTVGIS</sequence>
<keyword evidence="4" id="KW-1185">Reference proteome</keyword>
<comment type="caution">
    <text evidence="3">The sequence shown here is derived from an EMBL/GenBank/DDBJ whole genome shotgun (WGS) entry which is preliminary data.</text>
</comment>
<dbReference type="InterPro" id="IPR021924">
    <property type="entry name" value="DUF3537"/>
</dbReference>
<dbReference type="Proteomes" id="UP000283530">
    <property type="component" value="Unassembled WGS sequence"/>
</dbReference>
<dbReference type="PANTHER" id="PTHR31963">
    <property type="entry name" value="RAS GUANINE NUCLEOTIDE EXCHANGE FACTOR K"/>
    <property type="match status" value="1"/>
</dbReference>
<dbReference type="Pfam" id="PF12056">
    <property type="entry name" value="DUF3537"/>
    <property type="match status" value="1"/>
</dbReference>
<keyword evidence="2" id="KW-0472">Membrane</keyword>
<feature type="transmembrane region" description="Helical" evidence="2">
    <location>
        <begin position="90"/>
        <end position="110"/>
    </location>
</feature>
<keyword evidence="2" id="KW-1133">Transmembrane helix</keyword>
<keyword evidence="2" id="KW-0812">Transmembrane</keyword>
<dbReference type="AlphaFoldDB" id="A0A3S3LU11"/>
<protein>
    <recommendedName>
        <fullName evidence="5">Extracellular ligand-gated ion channel</fullName>
    </recommendedName>
</protein>
<evidence type="ECO:0000313" key="4">
    <source>
        <dbReference type="Proteomes" id="UP000283530"/>
    </source>
</evidence>
<organism evidence="3 4">
    <name type="scientific">Cinnamomum micranthum f. kanehirae</name>
    <dbReference type="NCBI Taxonomy" id="337451"/>
    <lineage>
        <taxon>Eukaryota</taxon>
        <taxon>Viridiplantae</taxon>
        <taxon>Streptophyta</taxon>
        <taxon>Embryophyta</taxon>
        <taxon>Tracheophyta</taxon>
        <taxon>Spermatophyta</taxon>
        <taxon>Magnoliopsida</taxon>
        <taxon>Magnoliidae</taxon>
        <taxon>Laurales</taxon>
        <taxon>Lauraceae</taxon>
        <taxon>Cinnamomum</taxon>
    </lineage>
</organism>
<evidence type="ECO:0008006" key="5">
    <source>
        <dbReference type="Google" id="ProtNLM"/>
    </source>
</evidence>
<accession>A0A3S3LU11</accession>
<evidence type="ECO:0000313" key="3">
    <source>
        <dbReference type="EMBL" id="RWR71827.1"/>
    </source>
</evidence>
<reference evidence="3 4" key="1">
    <citation type="journal article" date="2019" name="Nat. Plants">
        <title>Stout camphor tree genome fills gaps in understanding of flowering plant genome evolution.</title>
        <authorList>
            <person name="Chaw S.M."/>
            <person name="Liu Y.C."/>
            <person name="Wu Y.W."/>
            <person name="Wang H.Y."/>
            <person name="Lin C.I."/>
            <person name="Wu C.S."/>
            <person name="Ke H.M."/>
            <person name="Chang L.Y."/>
            <person name="Hsu C.Y."/>
            <person name="Yang H.T."/>
            <person name="Sudianto E."/>
            <person name="Hsu M.H."/>
            <person name="Wu K.P."/>
            <person name="Wang L.N."/>
            <person name="Leebens-Mack J.H."/>
            <person name="Tsai I.J."/>
        </authorList>
    </citation>
    <scope>NUCLEOTIDE SEQUENCE [LARGE SCALE GENOMIC DNA]</scope>
    <source>
        <strain evidence="4">cv. Chaw 1501</strain>
        <tissue evidence="3">Young leaves</tissue>
    </source>
</reference>
<dbReference type="OrthoDB" id="1916325at2759"/>